<feature type="domain" description="N-acetyltransferase" evidence="1">
    <location>
        <begin position="5"/>
        <end position="160"/>
    </location>
</feature>
<dbReference type="Proteomes" id="UP000190080">
    <property type="component" value="Unassembled WGS sequence"/>
</dbReference>
<dbReference type="PANTHER" id="PTHR43617:SF22">
    <property type="entry name" value="L-AMINO ACID N-ACETYLTRANSFERASE AAAT"/>
    <property type="match status" value="1"/>
</dbReference>
<gene>
    <name evidence="2" type="primary">ypeA</name>
    <name evidence="2" type="ORF">CLORY_42290</name>
</gene>
<dbReference type="STRING" id="1450648.CLORY_42290"/>
<dbReference type="EMBL" id="MZGV01000093">
    <property type="protein sequence ID" value="OPJ56626.1"/>
    <property type="molecule type" value="Genomic_DNA"/>
</dbReference>
<keyword evidence="2" id="KW-0808">Transferase</keyword>
<dbReference type="PROSITE" id="PS51186">
    <property type="entry name" value="GNAT"/>
    <property type="match status" value="1"/>
</dbReference>
<dbReference type="InterPro" id="IPR050276">
    <property type="entry name" value="MshD_Acetyltransferase"/>
</dbReference>
<evidence type="ECO:0000313" key="3">
    <source>
        <dbReference type="Proteomes" id="UP000190080"/>
    </source>
</evidence>
<name>A0A1V4I9J7_9CLOT</name>
<comment type="caution">
    <text evidence="2">The sequence shown here is derived from an EMBL/GenBank/DDBJ whole genome shotgun (WGS) entry which is preliminary data.</text>
</comment>
<protein>
    <submittedName>
        <fullName evidence="2">Acetyltransferase YpeA</fullName>
    </submittedName>
</protein>
<dbReference type="GO" id="GO:0016747">
    <property type="term" value="F:acyltransferase activity, transferring groups other than amino-acyl groups"/>
    <property type="evidence" value="ECO:0007669"/>
    <property type="project" value="InterPro"/>
</dbReference>
<dbReference type="Gene3D" id="3.40.630.30">
    <property type="match status" value="1"/>
</dbReference>
<dbReference type="CDD" id="cd04301">
    <property type="entry name" value="NAT_SF"/>
    <property type="match status" value="1"/>
</dbReference>
<organism evidence="2 3">
    <name type="scientific">Clostridium oryzae</name>
    <dbReference type="NCBI Taxonomy" id="1450648"/>
    <lineage>
        <taxon>Bacteria</taxon>
        <taxon>Bacillati</taxon>
        <taxon>Bacillota</taxon>
        <taxon>Clostridia</taxon>
        <taxon>Eubacteriales</taxon>
        <taxon>Clostridiaceae</taxon>
        <taxon>Clostridium</taxon>
    </lineage>
</organism>
<accession>A0A1V4I9J7</accession>
<reference evidence="2 3" key="1">
    <citation type="submission" date="2017-03" db="EMBL/GenBank/DDBJ databases">
        <title>Genome sequence of Clostridium oryzae DSM 28571.</title>
        <authorList>
            <person name="Poehlein A."/>
            <person name="Daniel R."/>
        </authorList>
    </citation>
    <scope>NUCLEOTIDE SEQUENCE [LARGE SCALE GENOMIC DNA]</scope>
    <source>
        <strain evidence="2 3">DSM 28571</strain>
    </source>
</reference>
<evidence type="ECO:0000259" key="1">
    <source>
        <dbReference type="PROSITE" id="PS51186"/>
    </source>
</evidence>
<dbReference type="InterPro" id="IPR016181">
    <property type="entry name" value="Acyl_CoA_acyltransferase"/>
</dbReference>
<dbReference type="SUPFAM" id="SSF55729">
    <property type="entry name" value="Acyl-CoA N-acyltransferases (Nat)"/>
    <property type="match status" value="1"/>
</dbReference>
<dbReference type="PANTHER" id="PTHR43617">
    <property type="entry name" value="L-AMINO ACID N-ACETYLTRANSFERASE"/>
    <property type="match status" value="1"/>
</dbReference>
<evidence type="ECO:0000313" key="2">
    <source>
        <dbReference type="EMBL" id="OPJ56626.1"/>
    </source>
</evidence>
<proteinExistence type="predicted"/>
<sequence>MNMEYTIRQMKQSEYSLLNDFLYEAIFQRDETNLVPKTIIEKPELQVYIKNFGEEKDDYCLCAEVDEKVVGAVWVRKVNGYGSVDNITPEFAISLYKDFRGHGIGTAMMKEMLKYLKNAGYSKTSLAVQKDNYALKMYLSVGFQIIDENNEEYIMVHYLR</sequence>
<dbReference type="InterPro" id="IPR000182">
    <property type="entry name" value="GNAT_dom"/>
</dbReference>
<dbReference type="Pfam" id="PF00583">
    <property type="entry name" value="Acetyltransf_1"/>
    <property type="match status" value="1"/>
</dbReference>
<keyword evidence="3" id="KW-1185">Reference proteome</keyword>
<dbReference type="AlphaFoldDB" id="A0A1V4I9J7"/>